<feature type="domain" description="TIR" evidence="3">
    <location>
        <begin position="3"/>
        <end position="130"/>
    </location>
</feature>
<dbReference type="SUPFAM" id="SSF69848">
    <property type="entry name" value="LCCL domain"/>
    <property type="match status" value="3"/>
</dbReference>
<dbReference type="InterPro" id="IPR036609">
    <property type="entry name" value="LCCL_sf"/>
</dbReference>
<organism evidence="5 6">
    <name type="scientific">Aromatoleum tolulyticum</name>
    <dbReference type="NCBI Taxonomy" id="34027"/>
    <lineage>
        <taxon>Bacteria</taxon>
        <taxon>Pseudomonadati</taxon>
        <taxon>Pseudomonadota</taxon>
        <taxon>Betaproteobacteria</taxon>
        <taxon>Rhodocyclales</taxon>
        <taxon>Rhodocyclaceae</taxon>
        <taxon>Aromatoleum</taxon>
    </lineage>
</organism>
<dbReference type="PANTHER" id="PTHR31331">
    <property type="entry name" value="LCCL DOMAIN PROTEIN (AFU_ORTHOLOGUE AFUA_5G08630)"/>
    <property type="match status" value="1"/>
</dbReference>
<dbReference type="Gene3D" id="2.170.130.20">
    <property type="entry name" value="LCCL-like domain"/>
    <property type="match status" value="3"/>
</dbReference>
<feature type="transmembrane region" description="Helical" evidence="2">
    <location>
        <begin position="154"/>
        <end position="175"/>
    </location>
</feature>
<sequence length="538" mass="56440">MTPAPTAFISHAADDAATAAELCRHLESRGIRCWIAPRDVTPGRDYAAEILSGIESCNAFVLLLSGHSNESHFVHREVERATSKGKAIFPVRIENVLPDRELELFISSAHWIDAWEAPQSDQWERLAQAIRGVRPTATPAALRRHTPPANRERTLRFAAAVGVVVVAILAGSWIMRGERAPDAPPADSGPRPAAPAGTAEGSVTPARVAPAAPDETLPRASPQPAAEQPAARTAGAPEAVAPCPQTIASGPKRPTPLTCHCSADRIGDGTVWGSDLYTTDSSLCDAAVHAGAIVRSGGTVTVERQPGRLLYVGSPRNGVVSHDYGAFGTSMHFAGTPLPAEPGPCPTRLSVNLNLPTPFTCTCSADRVDDGTVWGSDLYTADSSLCQAAVHAGAIARSGGTVTIERRPGRLLYVGTPRNGVVSHDYGTFGTSIRFAGTPDPAEPGPCPGRLSINANLPTPFTCVCSADRVNEGTVWGTDLYAADSSLCRAALHAGAVARSGGTVTVEYQPGLEAYVGTRRNGVASHDYGTYASSIRFR</sequence>
<evidence type="ECO:0000256" key="2">
    <source>
        <dbReference type="SAM" id="Phobius"/>
    </source>
</evidence>
<dbReference type="PROSITE" id="PS50820">
    <property type="entry name" value="LCCL"/>
    <property type="match status" value="3"/>
</dbReference>
<evidence type="ECO:0000256" key="1">
    <source>
        <dbReference type="SAM" id="MobiDB-lite"/>
    </source>
</evidence>
<dbReference type="InterPro" id="IPR000157">
    <property type="entry name" value="TIR_dom"/>
</dbReference>
<protein>
    <submittedName>
        <fullName evidence="5">LCCL domain-containing protein</fullName>
    </submittedName>
</protein>
<dbReference type="AlphaFoldDB" id="A0A1N6N5X5"/>
<dbReference type="InterPro" id="IPR035897">
    <property type="entry name" value="Toll_tir_struct_dom_sf"/>
</dbReference>
<keyword evidence="2" id="KW-1133">Transmembrane helix</keyword>
<dbReference type="Proteomes" id="UP000186819">
    <property type="component" value="Unassembled WGS sequence"/>
</dbReference>
<feature type="domain" description="LCCL" evidence="4">
    <location>
        <begin position="271"/>
        <end position="331"/>
    </location>
</feature>
<keyword evidence="6" id="KW-1185">Reference proteome</keyword>
<evidence type="ECO:0000259" key="4">
    <source>
        <dbReference type="PROSITE" id="PS50820"/>
    </source>
</evidence>
<dbReference type="Gene3D" id="3.40.50.10140">
    <property type="entry name" value="Toll/interleukin-1 receptor homology (TIR) domain"/>
    <property type="match status" value="1"/>
</dbReference>
<feature type="domain" description="LCCL" evidence="4">
    <location>
        <begin position="373"/>
        <end position="433"/>
    </location>
</feature>
<dbReference type="InterPro" id="IPR051957">
    <property type="entry name" value="CRISP-LCCL_domain"/>
</dbReference>
<keyword evidence="2" id="KW-0472">Membrane</keyword>
<dbReference type="RefSeq" id="WP_076600153.1">
    <property type="nucleotide sequence ID" value="NZ_FTMD01000001.1"/>
</dbReference>
<keyword evidence="2" id="KW-0812">Transmembrane</keyword>
<dbReference type="OrthoDB" id="7055795at2"/>
<evidence type="ECO:0000259" key="3">
    <source>
        <dbReference type="PROSITE" id="PS50104"/>
    </source>
</evidence>
<accession>A0A1N6N5X5</accession>
<dbReference type="EMBL" id="FTMD01000001">
    <property type="protein sequence ID" value="SIP87482.1"/>
    <property type="molecule type" value="Genomic_DNA"/>
</dbReference>
<dbReference type="InterPro" id="IPR004043">
    <property type="entry name" value="LCCL"/>
</dbReference>
<feature type="domain" description="LCCL" evidence="4">
    <location>
        <begin position="475"/>
        <end position="535"/>
    </location>
</feature>
<feature type="region of interest" description="Disordered" evidence="1">
    <location>
        <begin position="180"/>
        <end position="256"/>
    </location>
</feature>
<gene>
    <name evidence="5" type="ORF">SAMN05421829_101110</name>
</gene>
<name>A0A1N6N5X5_9RHOO</name>
<dbReference type="STRING" id="34027.SAMN05421829_101110"/>
<dbReference type="Pfam" id="PF03815">
    <property type="entry name" value="LCCL"/>
    <property type="match status" value="3"/>
</dbReference>
<proteinExistence type="predicted"/>
<evidence type="ECO:0000313" key="5">
    <source>
        <dbReference type="EMBL" id="SIP87482.1"/>
    </source>
</evidence>
<dbReference type="SMART" id="SM00603">
    <property type="entry name" value="LCCL"/>
    <property type="match status" value="3"/>
</dbReference>
<reference evidence="6" key="1">
    <citation type="submission" date="2017-01" db="EMBL/GenBank/DDBJ databases">
        <authorList>
            <person name="Varghese N."/>
            <person name="Submissions S."/>
        </authorList>
    </citation>
    <scope>NUCLEOTIDE SEQUENCE [LARGE SCALE GENOMIC DNA]</scope>
    <source>
        <strain evidence="6">ATCC 51758</strain>
    </source>
</reference>
<dbReference type="PANTHER" id="PTHR31331:SF1">
    <property type="entry name" value="CYSTEINE RICH SECRETORY PROTEIN LCCL DOMAIN CONTAINING 2"/>
    <property type="match status" value="1"/>
</dbReference>
<dbReference type="SUPFAM" id="SSF52200">
    <property type="entry name" value="Toll/Interleukin receptor TIR domain"/>
    <property type="match status" value="1"/>
</dbReference>
<dbReference type="Pfam" id="PF13676">
    <property type="entry name" value="TIR_2"/>
    <property type="match status" value="1"/>
</dbReference>
<dbReference type="GO" id="GO:0007165">
    <property type="term" value="P:signal transduction"/>
    <property type="evidence" value="ECO:0007669"/>
    <property type="project" value="InterPro"/>
</dbReference>
<dbReference type="PROSITE" id="PS50104">
    <property type="entry name" value="TIR"/>
    <property type="match status" value="1"/>
</dbReference>
<evidence type="ECO:0000313" key="6">
    <source>
        <dbReference type="Proteomes" id="UP000186819"/>
    </source>
</evidence>
<feature type="compositionally biased region" description="Low complexity" evidence="1">
    <location>
        <begin position="218"/>
        <end position="237"/>
    </location>
</feature>
<dbReference type="SMART" id="SM00255">
    <property type="entry name" value="TIR"/>
    <property type="match status" value="1"/>
</dbReference>